<gene>
    <name evidence="1" type="ORF">EPZ47_03020</name>
</gene>
<accession>A0A4P7PBI4</accession>
<sequence length="71" mass="7952">MEERPYHPESGVPEFTFLWEQSLLAMNDNPVLLIDRGAAIASKLCSHRVDPTGICVLSLNFLSALMDCTWT</sequence>
<proteinExistence type="predicted"/>
<dbReference type="Proteomes" id="UP000296468">
    <property type="component" value="Chromosome"/>
</dbReference>
<name>A0A4P7PBI4_9PSED</name>
<evidence type="ECO:0000313" key="2">
    <source>
        <dbReference type="Proteomes" id="UP000296468"/>
    </source>
</evidence>
<dbReference type="KEGG" id="pvk:EPZ47_03020"/>
<protein>
    <submittedName>
        <fullName evidence="1">Uncharacterized protein</fullName>
    </submittedName>
</protein>
<dbReference type="EMBL" id="CP035088">
    <property type="protein sequence ID" value="QBZ87723.1"/>
    <property type="molecule type" value="Genomic_DNA"/>
</dbReference>
<dbReference type="AlphaFoldDB" id="A0A4P7PBI4"/>
<reference evidence="1 2" key="1">
    <citation type="journal article" date="2019" name="Front. Microbiol.">
        <title>In silico and Genetic Analyses of Cyclic Lipopeptide Synthetic Gene Clusters in Pseudomonas sp. 11K1.</title>
        <authorList>
            <person name="Zhao H."/>
            <person name="Liu Y.P."/>
            <person name="Zhang L.Q."/>
        </authorList>
    </citation>
    <scope>NUCLEOTIDE SEQUENCE [LARGE SCALE GENOMIC DNA]</scope>
    <source>
        <strain evidence="1 2">11K1</strain>
    </source>
</reference>
<evidence type="ECO:0000313" key="1">
    <source>
        <dbReference type="EMBL" id="QBZ87723.1"/>
    </source>
</evidence>
<organism evidence="1 2">
    <name type="scientific">Pseudomonas viciae</name>
    <dbReference type="NCBI Taxonomy" id="2505979"/>
    <lineage>
        <taxon>Bacteria</taxon>
        <taxon>Pseudomonadati</taxon>
        <taxon>Pseudomonadota</taxon>
        <taxon>Gammaproteobacteria</taxon>
        <taxon>Pseudomonadales</taxon>
        <taxon>Pseudomonadaceae</taxon>
        <taxon>Pseudomonas</taxon>
    </lineage>
</organism>